<proteinExistence type="predicted"/>
<dbReference type="EMBL" id="FZOS01000002">
    <property type="protein sequence ID" value="SNS18975.1"/>
    <property type="molecule type" value="Genomic_DNA"/>
</dbReference>
<reference evidence="2" key="1">
    <citation type="submission" date="2017-06" db="EMBL/GenBank/DDBJ databases">
        <authorList>
            <person name="Varghese N."/>
            <person name="Submissions S."/>
        </authorList>
    </citation>
    <scope>NUCLEOTIDE SEQUENCE [LARGE SCALE GENOMIC DNA]</scope>
    <source>
        <strain evidence="2">LNB2</strain>
    </source>
</reference>
<evidence type="ECO:0000313" key="2">
    <source>
        <dbReference type="Proteomes" id="UP000198281"/>
    </source>
</evidence>
<dbReference type="OrthoDB" id="7391128at2"/>
<accession>A0A239CFH7</accession>
<dbReference type="PROSITE" id="PS51257">
    <property type="entry name" value="PROKAR_LIPOPROTEIN"/>
    <property type="match status" value="1"/>
</dbReference>
<organism evidence="1 2">
    <name type="scientific">Edaphosphingomonas laterariae</name>
    <dbReference type="NCBI Taxonomy" id="861865"/>
    <lineage>
        <taxon>Bacteria</taxon>
        <taxon>Pseudomonadati</taxon>
        <taxon>Pseudomonadota</taxon>
        <taxon>Alphaproteobacteria</taxon>
        <taxon>Sphingomonadales</taxon>
        <taxon>Rhizorhabdaceae</taxon>
        <taxon>Edaphosphingomonas</taxon>
    </lineage>
</organism>
<dbReference type="Proteomes" id="UP000198281">
    <property type="component" value="Unassembled WGS sequence"/>
</dbReference>
<sequence length="186" mass="19673">MIAAARFRSVLWVAAASTAGLACYLVTQGVASERAELARTERAILANRIAIRDLETELGARGSMAQMERWNTRVLALKAPEARQYLHGDVQLASLGMPETPAMAARVVQVAATKPVTPTAPAGPAAPEQVASAEPLLRHATYMKPPPDRVVDLERKVSARGDGLLGADAVADLDRIARSERGAGGQ</sequence>
<keyword evidence="2" id="KW-1185">Reference proteome</keyword>
<dbReference type="AlphaFoldDB" id="A0A239CFH7"/>
<evidence type="ECO:0000313" key="1">
    <source>
        <dbReference type="EMBL" id="SNS18975.1"/>
    </source>
</evidence>
<dbReference type="RefSeq" id="WP_089218183.1">
    <property type="nucleotide sequence ID" value="NZ_FZOS01000002.1"/>
</dbReference>
<gene>
    <name evidence="1" type="ORF">SAMN06295912_102185</name>
</gene>
<protein>
    <submittedName>
        <fullName evidence="1">Uncharacterized protein</fullName>
    </submittedName>
</protein>
<name>A0A239CFH7_9SPHN</name>